<dbReference type="RefSeq" id="WP_055455299.1">
    <property type="nucleotide sequence ID" value="NZ_CYHE01000003.1"/>
</dbReference>
<keyword evidence="3 4" id="KW-0443">Lipid metabolism</keyword>
<reference evidence="7" key="1">
    <citation type="submission" date="2015-08" db="EMBL/GenBank/DDBJ databases">
        <authorList>
            <person name="Varghese N."/>
        </authorList>
    </citation>
    <scope>NUCLEOTIDE SEQUENCE [LARGE SCALE GENOMIC DNA]</scope>
    <source>
        <strain evidence="7">DSM 23407</strain>
    </source>
</reference>
<dbReference type="InterPro" id="IPR050301">
    <property type="entry name" value="NTE"/>
</dbReference>
<dbReference type="InterPro" id="IPR016035">
    <property type="entry name" value="Acyl_Trfase/lysoPLipase"/>
</dbReference>
<dbReference type="PROSITE" id="PS51635">
    <property type="entry name" value="PNPLA"/>
    <property type="match status" value="1"/>
</dbReference>
<dbReference type="AlphaFoldDB" id="A0A0K6HUT2"/>
<dbReference type="PANTHER" id="PTHR14226">
    <property type="entry name" value="NEUROPATHY TARGET ESTERASE/SWISS CHEESE D.MELANOGASTER"/>
    <property type="match status" value="1"/>
</dbReference>
<feature type="active site" description="Proton acceptor" evidence="4">
    <location>
        <position position="167"/>
    </location>
</feature>
<dbReference type="GO" id="GO:0016787">
    <property type="term" value="F:hydrolase activity"/>
    <property type="evidence" value="ECO:0007669"/>
    <property type="project" value="UniProtKB-UniRule"/>
</dbReference>
<keyword evidence="2 4" id="KW-0442">Lipid degradation</keyword>
<gene>
    <name evidence="6" type="ORF">Ga0061067_103312</name>
</gene>
<feature type="short sequence motif" description="GXGXXG" evidence="4">
    <location>
        <begin position="12"/>
        <end position="17"/>
    </location>
</feature>
<dbReference type="Proteomes" id="UP000183900">
    <property type="component" value="Unassembled WGS sequence"/>
</dbReference>
<feature type="domain" description="PNPLA" evidence="5">
    <location>
        <begin position="8"/>
        <end position="180"/>
    </location>
</feature>
<proteinExistence type="predicted"/>
<keyword evidence="7" id="KW-1185">Reference proteome</keyword>
<dbReference type="InterPro" id="IPR002641">
    <property type="entry name" value="PNPLA_dom"/>
</dbReference>
<evidence type="ECO:0000313" key="7">
    <source>
        <dbReference type="Proteomes" id="UP000183900"/>
    </source>
</evidence>
<evidence type="ECO:0000256" key="1">
    <source>
        <dbReference type="ARBA" id="ARBA00022801"/>
    </source>
</evidence>
<feature type="active site" description="Nucleophile" evidence="4">
    <location>
        <position position="41"/>
    </location>
</feature>
<evidence type="ECO:0000313" key="6">
    <source>
        <dbReference type="EMBL" id="CUA94797.1"/>
    </source>
</evidence>
<evidence type="ECO:0000256" key="4">
    <source>
        <dbReference type="PROSITE-ProRule" id="PRU01161"/>
    </source>
</evidence>
<dbReference type="SUPFAM" id="SSF52151">
    <property type="entry name" value="FabD/lysophospholipase-like"/>
    <property type="match status" value="1"/>
</dbReference>
<dbReference type="Pfam" id="PF01734">
    <property type="entry name" value="Patatin"/>
    <property type="match status" value="1"/>
</dbReference>
<evidence type="ECO:0000256" key="3">
    <source>
        <dbReference type="ARBA" id="ARBA00023098"/>
    </source>
</evidence>
<protein>
    <submittedName>
        <fullName evidence="6">Predicted acylesterase/phospholipase RssA, containd patatin domain</fullName>
    </submittedName>
</protein>
<keyword evidence="1 4" id="KW-0378">Hydrolase</keyword>
<feature type="short sequence motif" description="DGA/G" evidence="4">
    <location>
        <begin position="167"/>
        <end position="169"/>
    </location>
</feature>
<evidence type="ECO:0000259" key="5">
    <source>
        <dbReference type="PROSITE" id="PS51635"/>
    </source>
</evidence>
<dbReference type="PANTHER" id="PTHR14226:SF29">
    <property type="entry name" value="NEUROPATHY TARGET ESTERASE SWS"/>
    <property type="match status" value="1"/>
</dbReference>
<organism evidence="6 7">
    <name type="scientific">Pannonibacter indicus</name>
    <dbReference type="NCBI Taxonomy" id="466044"/>
    <lineage>
        <taxon>Bacteria</taxon>
        <taxon>Pseudomonadati</taxon>
        <taxon>Pseudomonadota</taxon>
        <taxon>Alphaproteobacteria</taxon>
        <taxon>Hyphomicrobiales</taxon>
        <taxon>Stappiaceae</taxon>
        <taxon>Pannonibacter</taxon>
    </lineage>
</organism>
<dbReference type="EMBL" id="CYHE01000003">
    <property type="protein sequence ID" value="CUA94797.1"/>
    <property type="molecule type" value="Genomic_DNA"/>
</dbReference>
<feature type="short sequence motif" description="GXSXG" evidence="4">
    <location>
        <begin position="39"/>
        <end position="43"/>
    </location>
</feature>
<sequence>MTYPRIGLALGGGGARGMSHIPVFQAFDDLGVKPCHITGSSIGALLGAGYAAGLSGTELHDYALETFRHRNALIARLWQLRPKRFTDMFTGGIAQFDPLKVVNLFAADLIPDHFEDLKIPLTVLATDFYGCSEIDITTGPLRPAIAASIAIPAVFRAVEMGGKVLVDGGIANPLPFDILPADCGITVAVDVVGVPVPRRTHKNAPATLDSLFGSSQILMRTITAEKLKQKRPDILVRPAVDDIRVLDFMKTRMVLESAAPLRELVKKQLSELLEKAA</sequence>
<name>A0A0K6HUT2_9HYPH</name>
<accession>A0A0K6HUT2</accession>
<evidence type="ECO:0000256" key="2">
    <source>
        <dbReference type="ARBA" id="ARBA00022963"/>
    </source>
</evidence>
<dbReference type="GO" id="GO:0016042">
    <property type="term" value="P:lipid catabolic process"/>
    <property type="evidence" value="ECO:0007669"/>
    <property type="project" value="UniProtKB-UniRule"/>
</dbReference>
<dbReference type="Gene3D" id="3.40.1090.10">
    <property type="entry name" value="Cytosolic phospholipase A2 catalytic domain"/>
    <property type="match status" value="2"/>
</dbReference>